<evidence type="ECO:0000313" key="5">
    <source>
        <dbReference type="Proteomes" id="UP000091956"/>
    </source>
</evidence>
<evidence type="ECO:0000259" key="3">
    <source>
        <dbReference type="Pfam" id="PF00561"/>
    </source>
</evidence>
<feature type="active site" description="Charge relay system" evidence="2">
    <location>
        <position position="244"/>
    </location>
</feature>
<dbReference type="Pfam" id="PF00561">
    <property type="entry name" value="Abhydrolase_1"/>
    <property type="match status" value="1"/>
</dbReference>
<dbReference type="GO" id="GO:0008126">
    <property type="term" value="F:acetylesterase activity"/>
    <property type="evidence" value="ECO:0007669"/>
    <property type="project" value="TreeGrafter"/>
</dbReference>
<dbReference type="Gene3D" id="3.40.50.1820">
    <property type="entry name" value="alpha/beta hydrolase"/>
    <property type="match status" value="1"/>
</dbReference>
<accession>A0A1B8GKA4</accession>
<dbReference type="InterPro" id="IPR029058">
    <property type="entry name" value="AB_hydrolase_fold"/>
</dbReference>
<evidence type="ECO:0000256" key="1">
    <source>
        <dbReference type="ARBA" id="ARBA00010884"/>
    </source>
</evidence>
<reference evidence="5" key="2">
    <citation type="journal article" date="2018" name="Nat. Commun.">
        <title>Extreme sensitivity to ultraviolet light in the fungal pathogen causing white-nose syndrome of bats.</title>
        <authorList>
            <person name="Palmer J.M."/>
            <person name="Drees K.P."/>
            <person name="Foster J.T."/>
            <person name="Lindner D.L."/>
        </authorList>
    </citation>
    <scope>NUCLEOTIDE SEQUENCE [LARGE SCALE GENOMIC DNA]</scope>
    <source>
        <strain evidence="5">UAMH 10579</strain>
    </source>
</reference>
<protein>
    <recommendedName>
        <fullName evidence="3">AB hydrolase-1 domain-containing protein</fullName>
    </recommendedName>
</protein>
<dbReference type="STRING" id="342668.A0A1B8GKA4"/>
<dbReference type="GeneID" id="28839245"/>
<dbReference type="InterPro" id="IPR050960">
    <property type="entry name" value="AB_hydrolase_4_sf"/>
</dbReference>
<feature type="active site" description="Charge relay system" evidence="2">
    <location>
        <position position="86"/>
    </location>
</feature>
<dbReference type="GO" id="GO:0047372">
    <property type="term" value="F:monoacylglycerol lipase activity"/>
    <property type="evidence" value="ECO:0007669"/>
    <property type="project" value="TreeGrafter"/>
</dbReference>
<dbReference type="Proteomes" id="UP000091956">
    <property type="component" value="Unassembled WGS sequence"/>
</dbReference>
<evidence type="ECO:0000256" key="2">
    <source>
        <dbReference type="PIRSR" id="PIRSR005211-1"/>
    </source>
</evidence>
<dbReference type="RefSeq" id="XP_018129998.1">
    <property type="nucleotide sequence ID" value="XM_018275317.1"/>
</dbReference>
<proteinExistence type="inferred from homology"/>
<dbReference type="InterPro" id="IPR000073">
    <property type="entry name" value="AB_hydrolase_1"/>
</dbReference>
<dbReference type="PANTHER" id="PTHR10794:SF63">
    <property type="entry name" value="ALPHA_BETA HYDROLASE 1, ISOFORM A"/>
    <property type="match status" value="1"/>
</dbReference>
<dbReference type="GO" id="GO:0051792">
    <property type="term" value="P:medium-chain fatty acid biosynthetic process"/>
    <property type="evidence" value="ECO:0007669"/>
    <property type="project" value="TreeGrafter"/>
</dbReference>
<dbReference type="InterPro" id="IPR012020">
    <property type="entry name" value="ABHD4"/>
</dbReference>
<dbReference type="GO" id="GO:0051793">
    <property type="term" value="P:medium-chain fatty acid catabolic process"/>
    <property type="evidence" value="ECO:0007669"/>
    <property type="project" value="TreeGrafter"/>
</dbReference>
<dbReference type="PANTHER" id="PTHR10794">
    <property type="entry name" value="ABHYDROLASE DOMAIN-CONTAINING PROTEIN"/>
    <property type="match status" value="1"/>
</dbReference>
<gene>
    <name evidence="4" type="ORF">VE01_05859</name>
</gene>
<feature type="active site" description="Charge relay system" evidence="2">
    <location>
        <position position="215"/>
    </location>
</feature>
<dbReference type="AlphaFoldDB" id="A0A1B8GKA4"/>
<feature type="domain" description="AB hydrolase-1" evidence="3">
    <location>
        <begin position="2"/>
        <end position="221"/>
    </location>
</feature>
<name>A0A1B8GKA4_9PEZI</name>
<comment type="similarity">
    <text evidence="1">Belongs to the AB hydrolase superfamily. AB hydrolase 4 family.</text>
</comment>
<reference evidence="4 5" key="1">
    <citation type="submission" date="2016-03" db="EMBL/GenBank/DDBJ databases">
        <title>Comparative genomics of Pseudogymnoascus destructans, the fungus causing white-nose syndrome of bats.</title>
        <authorList>
            <person name="Palmer J.M."/>
            <person name="Drees K.P."/>
            <person name="Foster J.T."/>
            <person name="Lindner D.L."/>
        </authorList>
    </citation>
    <scope>NUCLEOTIDE SEQUENCE [LARGE SCALE GENOMIC DNA]</scope>
    <source>
        <strain evidence="4 5">UAMH 10579</strain>
    </source>
</reference>
<dbReference type="SUPFAM" id="SSF53474">
    <property type="entry name" value="alpha/beta-Hydrolases"/>
    <property type="match status" value="1"/>
</dbReference>
<organism evidence="4 5">
    <name type="scientific">Pseudogymnoascus verrucosus</name>
    <dbReference type="NCBI Taxonomy" id="342668"/>
    <lineage>
        <taxon>Eukaryota</taxon>
        <taxon>Fungi</taxon>
        <taxon>Dikarya</taxon>
        <taxon>Ascomycota</taxon>
        <taxon>Pezizomycotina</taxon>
        <taxon>Leotiomycetes</taxon>
        <taxon>Thelebolales</taxon>
        <taxon>Thelebolaceae</taxon>
        <taxon>Pseudogymnoascus</taxon>
    </lineage>
</organism>
<evidence type="ECO:0000313" key="4">
    <source>
        <dbReference type="EMBL" id="OBT96265.1"/>
    </source>
</evidence>
<keyword evidence="5" id="KW-1185">Reference proteome</keyword>
<dbReference type="EMBL" id="KV460229">
    <property type="protein sequence ID" value="OBT96265.1"/>
    <property type="molecule type" value="Genomic_DNA"/>
</dbReference>
<dbReference type="PIRSF" id="PIRSF005211">
    <property type="entry name" value="Ab_hydro_YheT"/>
    <property type="match status" value="1"/>
</dbReference>
<sequence length="284" mass="31205">MLVVLHGVSGGSHESFIREMIATLIAQNGKGERNWEACVVNSRGCARSKISSQLMYNGRATWDLRQTANWLGEKFPNRPLFAAGISLGANLLTNYLAEEGSNSPFKAAIVFSNPWTLELSSMAMRRGCMGREVYSRAVVTGYKKYVKEHLAEISKYTDIDVERVKNAADIREFDKLFLAPASGYPTPGAYYRDGSCCDALLAVKTPLLALNALDDPIVPPECIPFDAFEVNPFAVLCTTTMGGHIGWHETSGTQWVTKQMSAFLNAMADNANRCWSPATEETSV</sequence>